<sequence length="133" mass="15170">MTKRTKQGIIDLSVFRNKKMEERKASFDARAIIDTIPSGFETTLNNGEPTRLNTVSAVCTPEKIMIVLQDDNDKEEAPFLMVAPHKDDKFVNELRPAEEEELLEFQSIMREHEEKVKSGEADVIEQSTEDAPF</sequence>
<comment type="caution">
    <text evidence="2">The sequence shown here is derived from an EMBL/GenBank/DDBJ whole genome shotgun (WGS) entry which is preliminary data.</text>
</comment>
<protein>
    <submittedName>
        <fullName evidence="2">Uncharacterized protein</fullName>
    </submittedName>
</protein>
<reference evidence="2 3" key="1">
    <citation type="submission" date="2016-11" db="EMBL/GenBank/DDBJ databases">
        <authorList>
            <person name="Jaros S."/>
            <person name="Januszkiewicz K."/>
            <person name="Wedrychowicz H."/>
        </authorList>
    </citation>
    <scope>NUCLEOTIDE SEQUENCE [LARGE SCALE GENOMIC DNA]</scope>
    <source>
        <strain evidence="2 3">Con a/3</strain>
    </source>
</reference>
<dbReference type="AlphaFoldDB" id="A0A1V3GCB7"/>
<proteinExistence type="predicted"/>
<dbReference type="EMBL" id="MQMF01000001">
    <property type="protein sequence ID" value="OOE14031.1"/>
    <property type="molecule type" value="Genomic_DNA"/>
</dbReference>
<evidence type="ECO:0000313" key="2">
    <source>
        <dbReference type="EMBL" id="OOE14031.1"/>
    </source>
</evidence>
<dbReference type="RefSeq" id="WP_077359446.1">
    <property type="nucleotide sequence ID" value="NZ_MQMF01000001.1"/>
</dbReference>
<organism evidence="2 3">
    <name type="scientific">Fictibacillus arsenicus</name>
    <dbReference type="NCBI Taxonomy" id="255247"/>
    <lineage>
        <taxon>Bacteria</taxon>
        <taxon>Bacillati</taxon>
        <taxon>Bacillota</taxon>
        <taxon>Bacilli</taxon>
        <taxon>Bacillales</taxon>
        <taxon>Fictibacillaceae</taxon>
        <taxon>Fictibacillus</taxon>
    </lineage>
</organism>
<accession>A0A1V3GCB7</accession>
<evidence type="ECO:0000313" key="3">
    <source>
        <dbReference type="Proteomes" id="UP000188597"/>
    </source>
</evidence>
<evidence type="ECO:0000256" key="1">
    <source>
        <dbReference type="SAM" id="MobiDB-lite"/>
    </source>
</evidence>
<dbReference type="Proteomes" id="UP000188597">
    <property type="component" value="Unassembled WGS sequence"/>
</dbReference>
<gene>
    <name evidence="2" type="ORF">UN64_02120</name>
</gene>
<name>A0A1V3GCB7_9BACL</name>
<feature type="region of interest" description="Disordered" evidence="1">
    <location>
        <begin position="114"/>
        <end position="133"/>
    </location>
</feature>